<feature type="domain" description="FAD-binding PCMH-type" evidence="6">
    <location>
        <begin position="52"/>
        <end position="231"/>
    </location>
</feature>
<comment type="similarity">
    <text evidence="2">Belongs to the FAD-binding oxidoreductase/transferase type 4 family.</text>
</comment>
<evidence type="ECO:0000256" key="4">
    <source>
        <dbReference type="ARBA" id="ARBA00022827"/>
    </source>
</evidence>
<evidence type="ECO:0000256" key="1">
    <source>
        <dbReference type="ARBA" id="ARBA00001974"/>
    </source>
</evidence>
<keyword evidence="3" id="KW-0285">Flavoprotein</keyword>
<dbReference type="FunFam" id="3.30.43.10:FF:000011">
    <property type="entry name" value="D-lactate dehydrogenase (Cytochrome)"/>
    <property type="match status" value="1"/>
</dbReference>
<dbReference type="InterPro" id="IPR036318">
    <property type="entry name" value="FAD-bd_PCMH-like_sf"/>
</dbReference>
<dbReference type="InterPro" id="IPR004113">
    <property type="entry name" value="FAD-bd_oxidored_4_C"/>
</dbReference>
<dbReference type="InterPro" id="IPR016166">
    <property type="entry name" value="FAD-bd_PCMH"/>
</dbReference>
<dbReference type="PROSITE" id="PS51387">
    <property type="entry name" value="FAD_PCMH"/>
    <property type="match status" value="1"/>
</dbReference>
<dbReference type="InterPro" id="IPR016164">
    <property type="entry name" value="FAD-linked_Oxase-like_C"/>
</dbReference>
<dbReference type="InterPro" id="IPR016171">
    <property type="entry name" value="Vanillyl_alc_oxidase_C-sub2"/>
</dbReference>
<dbReference type="PANTHER" id="PTHR43716">
    <property type="entry name" value="D-2-HYDROXYGLUTARATE DEHYDROGENASE, MITOCHONDRIAL"/>
    <property type="match status" value="1"/>
</dbReference>
<dbReference type="SUPFAM" id="SSF56176">
    <property type="entry name" value="FAD-binding/transporter-associated domain-like"/>
    <property type="match status" value="1"/>
</dbReference>
<proteinExistence type="inferred from homology"/>
<accession>A0AAW2YSV8</accession>
<dbReference type="GO" id="GO:0071949">
    <property type="term" value="F:FAD binding"/>
    <property type="evidence" value="ECO:0007669"/>
    <property type="project" value="InterPro"/>
</dbReference>
<comment type="caution">
    <text evidence="7">The sequence shown here is derived from an EMBL/GenBank/DDBJ whole genome shotgun (WGS) entry which is preliminary data.</text>
</comment>
<comment type="cofactor">
    <cofactor evidence="1">
        <name>FAD</name>
        <dbReference type="ChEBI" id="CHEBI:57692"/>
    </cofactor>
</comment>
<evidence type="ECO:0000313" key="8">
    <source>
        <dbReference type="Proteomes" id="UP001431209"/>
    </source>
</evidence>
<name>A0AAW2YSV8_9EUKA</name>
<keyword evidence="5" id="KW-0560">Oxidoreductase</keyword>
<dbReference type="FunFam" id="3.30.465.10:FF:000001">
    <property type="entry name" value="D-2-hydroxyglutarate dehydrogenase, mitochondrial"/>
    <property type="match status" value="1"/>
</dbReference>
<dbReference type="PANTHER" id="PTHR43716:SF1">
    <property type="entry name" value="D-2-HYDROXYGLUTARATE DEHYDROGENASE, MITOCHONDRIAL"/>
    <property type="match status" value="1"/>
</dbReference>
<protein>
    <submittedName>
        <fullName evidence="7">D-2-hydroxyglutarate dehydrogenase, mitochondrial</fullName>
    </submittedName>
</protein>
<dbReference type="AlphaFoldDB" id="A0AAW2YSV8"/>
<dbReference type="InterPro" id="IPR016169">
    <property type="entry name" value="FAD-bd_PCMH_sub2"/>
</dbReference>
<dbReference type="Proteomes" id="UP001431209">
    <property type="component" value="Unassembled WGS sequence"/>
</dbReference>
<evidence type="ECO:0000313" key="7">
    <source>
        <dbReference type="EMBL" id="KAL0480498.1"/>
    </source>
</evidence>
<evidence type="ECO:0000256" key="2">
    <source>
        <dbReference type="ARBA" id="ARBA00008000"/>
    </source>
</evidence>
<dbReference type="FunFam" id="1.10.45.10:FF:000001">
    <property type="entry name" value="D-lactate dehydrogenase mitochondrial"/>
    <property type="match status" value="1"/>
</dbReference>
<organism evidence="7 8">
    <name type="scientific">Acrasis kona</name>
    <dbReference type="NCBI Taxonomy" id="1008807"/>
    <lineage>
        <taxon>Eukaryota</taxon>
        <taxon>Discoba</taxon>
        <taxon>Heterolobosea</taxon>
        <taxon>Tetramitia</taxon>
        <taxon>Eutetramitia</taxon>
        <taxon>Acrasidae</taxon>
        <taxon>Acrasis</taxon>
    </lineage>
</organism>
<dbReference type="Pfam" id="PF02913">
    <property type="entry name" value="FAD-oxidase_C"/>
    <property type="match status" value="1"/>
</dbReference>
<dbReference type="InterPro" id="IPR006094">
    <property type="entry name" value="Oxid_FAD_bind_N"/>
</dbReference>
<dbReference type="FunFam" id="3.30.70.2740:FF:000002">
    <property type="entry name" value="D-2-hydroxyglutarate dehydrogenase mitochondrial"/>
    <property type="match status" value="1"/>
</dbReference>
<reference evidence="7 8" key="1">
    <citation type="submission" date="2024-03" db="EMBL/GenBank/DDBJ databases">
        <title>The Acrasis kona genome and developmental transcriptomes reveal deep origins of eukaryotic multicellular pathways.</title>
        <authorList>
            <person name="Sheikh S."/>
            <person name="Fu C.-J."/>
            <person name="Brown M.W."/>
            <person name="Baldauf S.L."/>
        </authorList>
    </citation>
    <scope>NUCLEOTIDE SEQUENCE [LARGE SCALE GENOMIC DNA]</scope>
    <source>
        <strain evidence="7 8">ATCC MYA-3509</strain>
    </source>
</reference>
<keyword evidence="4" id="KW-0274">FAD</keyword>
<dbReference type="InterPro" id="IPR016167">
    <property type="entry name" value="FAD-bd_PCMH_sub1"/>
</dbReference>
<evidence type="ECO:0000259" key="6">
    <source>
        <dbReference type="PROSITE" id="PS51387"/>
    </source>
</evidence>
<dbReference type="InterPro" id="IPR051264">
    <property type="entry name" value="FAD-oxidored/transferase_4"/>
</dbReference>
<evidence type="ECO:0000256" key="3">
    <source>
        <dbReference type="ARBA" id="ARBA00022630"/>
    </source>
</evidence>
<evidence type="ECO:0000256" key="5">
    <source>
        <dbReference type="ARBA" id="ARBA00023002"/>
    </source>
</evidence>
<dbReference type="Gene3D" id="1.10.45.10">
    <property type="entry name" value="Vanillyl-alcohol Oxidase, Chain A, domain 4"/>
    <property type="match status" value="1"/>
</dbReference>
<dbReference type="Gene3D" id="3.30.43.10">
    <property type="entry name" value="Uridine Diphospho-n-acetylenolpyruvylglucosamine Reductase, domain 2"/>
    <property type="match status" value="1"/>
</dbReference>
<dbReference type="Gene3D" id="3.30.465.10">
    <property type="match status" value="1"/>
</dbReference>
<gene>
    <name evidence="7" type="ORF">AKO1_011105</name>
</gene>
<dbReference type="EMBL" id="JAOPGA020000657">
    <property type="protein sequence ID" value="KAL0480498.1"/>
    <property type="molecule type" value="Genomic_DNA"/>
</dbReference>
<dbReference type="GO" id="GO:0005739">
    <property type="term" value="C:mitochondrion"/>
    <property type="evidence" value="ECO:0007669"/>
    <property type="project" value="TreeGrafter"/>
</dbReference>
<dbReference type="SUPFAM" id="SSF55103">
    <property type="entry name" value="FAD-linked oxidases, C-terminal domain"/>
    <property type="match status" value="1"/>
</dbReference>
<dbReference type="FunFam" id="3.30.70.2190:FF:000001">
    <property type="entry name" value="D-2-hydroxyglutarate dehydrogenase mitochondrial"/>
    <property type="match status" value="1"/>
</dbReference>
<dbReference type="Gene3D" id="3.30.70.2190">
    <property type="match status" value="1"/>
</dbReference>
<dbReference type="Pfam" id="PF01565">
    <property type="entry name" value="FAD_binding_4"/>
    <property type="match status" value="1"/>
</dbReference>
<keyword evidence="8" id="KW-1185">Reference proteome</keyword>
<dbReference type="GO" id="GO:0016491">
    <property type="term" value="F:oxidoreductase activity"/>
    <property type="evidence" value="ECO:0007669"/>
    <property type="project" value="UniProtKB-KW"/>
</dbReference>
<dbReference type="Gene3D" id="3.30.70.2740">
    <property type="match status" value="1"/>
</dbReference>
<sequence length="476" mass="53354">MSQVDYIAPKEDHLMPRQLEEEDVNHFKSIVGESGVLTTDIEGYNTDWLGKYKGQSQLVLRPKNTQQISDILKHCNQRKLAVVPQAGNTGLVGGSVPVFDEIVLSTNLMNQIKSFDDVSGTLVCQSGCILEQLNEKVMEHGYIMPLDLAAKGSCQIGGNLATSAGGIRYLRYKSLHANVLGMEFVLPDGTIVDTLKSIRKDNTGYHLPHLMIGSEGTLGIITAVSMSVPSKPKSVNVVYLAVDSFEKIQLIYRAAKLHLGEILSAFEFFDAKCRDLVVKHGANDPLDQPYSFYLVIETHGSEGSHDQDKLSKFFEHVLEEQHATDGTMSTDETQAKALWRMRESISECLRREGGTRLYKYDVSMPLPIMYKLVSDTKERLGSEAQVFGFGHLGDDNLHLNIIIPENQLEMVDLIEPFVYEWTQQHNGSISAEHGVGMMKRDYLKFSQTEQSIQMMRLIKKAIDPNNIMNPYKMFTV</sequence>